<dbReference type="PROSITE" id="PS00154">
    <property type="entry name" value="ATPASE_E1_E2"/>
    <property type="match status" value="1"/>
</dbReference>
<dbReference type="SFLD" id="SFLDS00003">
    <property type="entry name" value="Haloacid_Dehalogenase"/>
    <property type="match status" value="1"/>
</dbReference>
<dbReference type="PANTHER" id="PTHR43520">
    <property type="entry name" value="ATP7, ISOFORM B"/>
    <property type="match status" value="1"/>
</dbReference>
<feature type="transmembrane region" description="Helical" evidence="10">
    <location>
        <begin position="219"/>
        <end position="240"/>
    </location>
</feature>
<dbReference type="OrthoDB" id="432719at2759"/>
<dbReference type="InterPro" id="IPR027256">
    <property type="entry name" value="P-typ_ATPase_IB"/>
</dbReference>
<dbReference type="Pfam" id="PF00702">
    <property type="entry name" value="Hydrolase"/>
    <property type="match status" value="1"/>
</dbReference>
<dbReference type="GO" id="GO:0016020">
    <property type="term" value="C:membrane"/>
    <property type="evidence" value="ECO:0007669"/>
    <property type="project" value="UniProtKB-SubCell"/>
</dbReference>
<dbReference type="SFLD" id="SFLDG00002">
    <property type="entry name" value="C1.7:_P-type_atpase_like"/>
    <property type="match status" value="1"/>
</dbReference>
<dbReference type="InterPro" id="IPR023298">
    <property type="entry name" value="ATPase_P-typ_TM_dom_sf"/>
</dbReference>
<evidence type="ECO:0000256" key="2">
    <source>
        <dbReference type="ARBA" id="ARBA00006024"/>
    </source>
</evidence>
<dbReference type="GO" id="GO:0043682">
    <property type="term" value="F:P-type divalent copper transporter activity"/>
    <property type="evidence" value="ECO:0007669"/>
    <property type="project" value="TreeGrafter"/>
</dbReference>
<evidence type="ECO:0000256" key="7">
    <source>
        <dbReference type="ARBA" id="ARBA00022967"/>
    </source>
</evidence>
<dbReference type="InterPro" id="IPR008250">
    <property type="entry name" value="ATPase_P-typ_transduc_dom_A_sf"/>
</dbReference>
<evidence type="ECO:0000256" key="9">
    <source>
        <dbReference type="ARBA" id="ARBA00023136"/>
    </source>
</evidence>
<feature type="transmembrane region" description="Helical" evidence="10">
    <location>
        <begin position="326"/>
        <end position="344"/>
    </location>
</feature>
<evidence type="ECO:0000256" key="4">
    <source>
        <dbReference type="ARBA" id="ARBA00022723"/>
    </source>
</evidence>
<feature type="transmembrane region" description="Helical" evidence="10">
    <location>
        <begin position="950"/>
        <end position="968"/>
    </location>
</feature>
<dbReference type="InterPro" id="IPR059000">
    <property type="entry name" value="ATPase_P-type_domA"/>
</dbReference>
<evidence type="ECO:0000256" key="8">
    <source>
        <dbReference type="ARBA" id="ARBA00022989"/>
    </source>
</evidence>
<dbReference type="PANTHER" id="PTHR43520:SF32">
    <property type="entry name" value="COPPER RESISTANCE P-TYPE ATPASE (EUROFUNG)"/>
    <property type="match status" value="1"/>
</dbReference>
<dbReference type="Gene3D" id="2.70.150.10">
    <property type="entry name" value="Calcium-transporting ATPase, cytoplasmic transduction domain A"/>
    <property type="match status" value="1"/>
</dbReference>
<proteinExistence type="inferred from homology"/>
<comment type="similarity">
    <text evidence="2 10">Belongs to the cation transport ATPase (P-type) (TC 3.A.3) family. Type IB subfamily.</text>
</comment>
<evidence type="ECO:0000256" key="5">
    <source>
        <dbReference type="ARBA" id="ARBA00022741"/>
    </source>
</evidence>
<dbReference type="GO" id="GO:0005524">
    <property type="term" value="F:ATP binding"/>
    <property type="evidence" value="ECO:0007669"/>
    <property type="project" value="UniProtKB-UniRule"/>
</dbReference>
<reference evidence="12" key="1">
    <citation type="submission" date="2021-06" db="EMBL/GenBank/DDBJ databases">
        <authorList>
            <person name="Kallberg Y."/>
            <person name="Tangrot J."/>
            <person name="Rosling A."/>
        </authorList>
    </citation>
    <scope>NUCLEOTIDE SEQUENCE</scope>
    <source>
        <strain evidence="12">IA702</strain>
    </source>
</reference>
<dbReference type="SUPFAM" id="SSF81665">
    <property type="entry name" value="Calcium ATPase, transmembrane domain M"/>
    <property type="match status" value="1"/>
</dbReference>
<dbReference type="SUPFAM" id="SSF55008">
    <property type="entry name" value="HMA, heavy metal-associated domain"/>
    <property type="match status" value="2"/>
</dbReference>
<dbReference type="PRINTS" id="PR00119">
    <property type="entry name" value="CATATPASE"/>
</dbReference>
<sequence length="978" mass="106168">MPPAKSDDNNTPIVVNVLPLSNEQYKASLVILGITCASCVSIIEKTIKSLPSVVADSVSVNLLTGDTRFIFTSSTLTSSVIRDTVESIGYDVESVTVSQSELKHKSLATSVFSKVSKPKDEVDLAPVTTRLAITGMTCASCVKVVQDTLEKLPGVLTATVNLLLNEASIEHESNLTGPRDLIDAVENVGYEVKLVVAQSNRNLMQERAMKQTQLLKKRFFLSLVAAIPTFVISMIIMMWLPDGNPIKEKFGTQIVPGLDVATVIMFVIATPVQFYLGAPFYAKAYKSIRYAHVANMETLVAIGTSVSYFGSIVSVIIAISEKRGNSQVSFFETSVFLITFIWLGKLMEAMAKGKTFESITKLMELQPEKATLVETQENGEETEKEIDCDLIQVNDILKVNAGAKFPCDGVIIRGVATIDESMLTGEPIPVVKSAEDQVFSATLNLNSTTWIQATHVGTDTTLARIITLIQEAQASKKAPIEVLADKISQYFVPVVILIATIDFLIWLILGATNAFPKEWIPESQGYPVFALFFGISVLVIACPCAMGLASPTAIMVGTGVAAKFGILIKGGGEAIQMASRVNTIAFDKTGTLTHGRPAVVNCRLFINDRDKVQQRKLLLHIIGLVETASNHPLALAVSEMTARKLDEAGETDSDVVLDEVTELPGKGLQATVRVTSSLSSTLVPRKPSERAQTTKYNICIGSYEWVKSVGFCYPPGLSEEDTADQIQEWREQGHSIVVAGATVVGSSDRLIVAQFGIADTIRPDAAHTVSRLKGMGIEIWMITGDHPTAANTVAQKLGIDNVIAQVTPENKAEKVKWLQRRVRIVESLKTVEKKTTREPEGDHVFDKTTGNERPVVAMIGDGINDSPALAQADLGISIASGTDIAIESASVILARSTLMSLVTMIQLSRAIIKRIRINFMWAFLYNTIAIPVAAGVFFPMDKKSLPPELAGLTMVCSSVSVVLSSLLLRRFKEKRYQY</sequence>
<dbReference type="FunFam" id="3.30.70.100:FF:000005">
    <property type="entry name" value="Copper-exporting P-type ATPase A"/>
    <property type="match status" value="1"/>
</dbReference>
<evidence type="ECO:0000313" key="13">
    <source>
        <dbReference type="Proteomes" id="UP000789572"/>
    </source>
</evidence>
<dbReference type="InterPro" id="IPR044492">
    <property type="entry name" value="P_typ_ATPase_HD_dom"/>
</dbReference>
<dbReference type="InterPro" id="IPR023214">
    <property type="entry name" value="HAD_sf"/>
</dbReference>
<dbReference type="CDD" id="cd00371">
    <property type="entry name" value="HMA"/>
    <property type="match status" value="2"/>
</dbReference>
<organism evidence="12 13">
    <name type="scientific">Paraglomus occultum</name>
    <dbReference type="NCBI Taxonomy" id="144539"/>
    <lineage>
        <taxon>Eukaryota</taxon>
        <taxon>Fungi</taxon>
        <taxon>Fungi incertae sedis</taxon>
        <taxon>Mucoromycota</taxon>
        <taxon>Glomeromycotina</taxon>
        <taxon>Glomeromycetes</taxon>
        <taxon>Paraglomerales</taxon>
        <taxon>Paraglomeraceae</taxon>
        <taxon>Paraglomus</taxon>
    </lineage>
</organism>
<comment type="subcellular location">
    <subcellularLocation>
        <location evidence="1">Membrane</location>
        <topology evidence="1">Multi-pass membrane protein</topology>
    </subcellularLocation>
</comment>
<name>A0A9N8WT12_9GLOM</name>
<protein>
    <submittedName>
        <fullName evidence="12">10000_t:CDS:1</fullName>
    </submittedName>
</protein>
<dbReference type="CDD" id="cd02094">
    <property type="entry name" value="P-type_ATPase_Cu-like"/>
    <property type="match status" value="1"/>
</dbReference>
<dbReference type="GO" id="GO:0055070">
    <property type="term" value="P:copper ion homeostasis"/>
    <property type="evidence" value="ECO:0007669"/>
    <property type="project" value="TreeGrafter"/>
</dbReference>
<evidence type="ECO:0000256" key="3">
    <source>
        <dbReference type="ARBA" id="ARBA00022692"/>
    </source>
</evidence>
<dbReference type="PROSITE" id="PS50846">
    <property type="entry name" value="HMA_2"/>
    <property type="match status" value="2"/>
</dbReference>
<evidence type="ECO:0000256" key="6">
    <source>
        <dbReference type="ARBA" id="ARBA00022840"/>
    </source>
</evidence>
<dbReference type="PROSITE" id="PS01047">
    <property type="entry name" value="HMA_1"/>
    <property type="match status" value="2"/>
</dbReference>
<dbReference type="InterPro" id="IPR036412">
    <property type="entry name" value="HAD-like_sf"/>
</dbReference>
<dbReference type="InterPro" id="IPR023299">
    <property type="entry name" value="ATPase_P-typ_cyto_dom_N"/>
</dbReference>
<dbReference type="Pfam" id="PF00403">
    <property type="entry name" value="HMA"/>
    <property type="match status" value="2"/>
</dbReference>
<keyword evidence="5 10" id="KW-0547">Nucleotide-binding</keyword>
<evidence type="ECO:0000256" key="1">
    <source>
        <dbReference type="ARBA" id="ARBA00004141"/>
    </source>
</evidence>
<feature type="transmembrane region" description="Helical" evidence="10">
    <location>
        <begin position="919"/>
        <end position="938"/>
    </location>
</feature>
<feature type="transmembrane region" description="Helical" evidence="10">
    <location>
        <begin position="490"/>
        <end position="509"/>
    </location>
</feature>
<dbReference type="InterPro" id="IPR017969">
    <property type="entry name" value="Heavy-metal-associated_CS"/>
</dbReference>
<keyword evidence="4 10" id="KW-0479">Metal-binding</keyword>
<dbReference type="PRINTS" id="PR00943">
    <property type="entry name" value="CUATPASE"/>
</dbReference>
<dbReference type="Gene3D" id="3.40.50.1000">
    <property type="entry name" value="HAD superfamily/HAD-like"/>
    <property type="match status" value="1"/>
</dbReference>
<dbReference type="InterPro" id="IPR036163">
    <property type="entry name" value="HMA_dom_sf"/>
</dbReference>
<keyword evidence="9 10" id="KW-0472">Membrane</keyword>
<dbReference type="Proteomes" id="UP000789572">
    <property type="component" value="Unassembled WGS sequence"/>
</dbReference>
<feature type="transmembrane region" description="Helical" evidence="10">
    <location>
        <begin position="529"/>
        <end position="549"/>
    </location>
</feature>
<accession>A0A9N8WT12</accession>
<keyword evidence="13" id="KW-1185">Reference proteome</keyword>
<feature type="domain" description="HMA" evidence="11">
    <location>
        <begin position="127"/>
        <end position="193"/>
    </location>
</feature>
<dbReference type="GO" id="GO:0005507">
    <property type="term" value="F:copper ion binding"/>
    <property type="evidence" value="ECO:0007669"/>
    <property type="project" value="TreeGrafter"/>
</dbReference>
<dbReference type="EMBL" id="CAJVPJ010000208">
    <property type="protein sequence ID" value="CAG8495558.1"/>
    <property type="molecule type" value="Genomic_DNA"/>
</dbReference>
<dbReference type="Gene3D" id="3.30.70.100">
    <property type="match status" value="2"/>
</dbReference>
<keyword evidence="8 10" id="KW-1133">Transmembrane helix</keyword>
<dbReference type="SUPFAM" id="SSF56784">
    <property type="entry name" value="HAD-like"/>
    <property type="match status" value="1"/>
</dbReference>
<keyword evidence="6 10" id="KW-0067">ATP-binding</keyword>
<feature type="transmembrane region" description="Helical" evidence="10">
    <location>
        <begin position="260"/>
        <end position="278"/>
    </location>
</feature>
<dbReference type="Gene3D" id="3.40.1110.10">
    <property type="entry name" value="Calcium-transporting ATPase, cytoplasmic domain N"/>
    <property type="match status" value="1"/>
</dbReference>
<dbReference type="GO" id="GO:0016887">
    <property type="term" value="F:ATP hydrolysis activity"/>
    <property type="evidence" value="ECO:0007669"/>
    <property type="project" value="InterPro"/>
</dbReference>
<comment type="caution">
    <text evidence="12">The sequence shown here is derived from an EMBL/GenBank/DDBJ whole genome shotgun (WGS) entry which is preliminary data.</text>
</comment>
<keyword evidence="3 10" id="KW-0812">Transmembrane</keyword>
<evidence type="ECO:0000259" key="11">
    <source>
        <dbReference type="PROSITE" id="PS50846"/>
    </source>
</evidence>
<dbReference type="SFLD" id="SFLDF00027">
    <property type="entry name" value="p-type_atpase"/>
    <property type="match status" value="1"/>
</dbReference>
<dbReference type="FunFam" id="2.70.150.10:FF:000002">
    <property type="entry name" value="Copper-transporting ATPase 1, putative"/>
    <property type="match status" value="1"/>
</dbReference>
<feature type="transmembrane region" description="Helical" evidence="10">
    <location>
        <begin position="299"/>
        <end position="320"/>
    </location>
</feature>
<dbReference type="SUPFAM" id="SSF81653">
    <property type="entry name" value="Calcium ATPase, transduction domain A"/>
    <property type="match status" value="1"/>
</dbReference>
<dbReference type="InterPro" id="IPR006121">
    <property type="entry name" value="HMA_dom"/>
</dbReference>
<feature type="domain" description="HMA" evidence="11">
    <location>
        <begin position="25"/>
        <end position="93"/>
    </location>
</feature>
<gene>
    <name evidence="12" type="ORF">POCULU_LOCUS2301</name>
</gene>
<dbReference type="Pfam" id="PF00122">
    <property type="entry name" value="E1-E2_ATPase"/>
    <property type="match status" value="1"/>
</dbReference>
<dbReference type="NCBIfam" id="TIGR01525">
    <property type="entry name" value="ATPase-IB_hvy"/>
    <property type="match status" value="1"/>
</dbReference>
<evidence type="ECO:0000256" key="10">
    <source>
        <dbReference type="RuleBase" id="RU362081"/>
    </source>
</evidence>
<dbReference type="InterPro" id="IPR018303">
    <property type="entry name" value="ATPase_P-typ_P_site"/>
</dbReference>
<dbReference type="InterPro" id="IPR001757">
    <property type="entry name" value="P_typ_ATPase"/>
</dbReference>
<dbReference type="NCBIfam" id="TIGR01494">
    <property type="entry name" value="ATPase_P-type"/>
    <property type="match status" value="2"/>
</dbReference>
<dbReference type="AlphaFoldDB" id="A0A9N8WT12"/>
<keyword evidence="7" id="KW-1278">Translocase</keyword>
<evidence type="ECO:0000313" key="12">
    <source>
        <dbReference type="EMBL" id="CAG8495558.1"/>
    </source>
</evidence>